<evidence type="ECO:0000313" key="1">
    <source>
        <dbReference type="EMBL" id="KAF2084359.1"/>
    </source>
</evidence>
<protein>
    <submittedName>
        <fullName evidence="1">S-adenosyl-L-methionine-dependent methyltransferase</fullName>
    </submittedName>
</protein>
<proteinExistence type="predicted"/>
<name>A0A9P4LUP5_9PEZI</name>
<dbReference type="PROSITE" id="PS00092">
    <property type="entry name" value="N6_MTASE"/>
    <property type="match status" value="1"/>
</dbReference>
<dbReference type="EMBL" id="ML978742">
    <property type="protein sequence ID" value="KAF2084359.1"/>
    <property type="molecule type" value="Genomic_DNA"/>
</dbReference>
<dbReference type="Proteomes" id="UP000799776">
    <property type="component" value="Unassembled WGS sequence"/>
</dbReference>
<reference evidence="1" key="1">
    <citation type="journal article" date="2020" name="Stud. Mycol.">
        <title>101 Dothideomycetes genomes: a test case for predicting lifestyles and emergence of pathogens.</title>
        <authorList>
            <person name="Haridas S."/>
            <person name="Albert R."/>
            <person name="Binder M."/>
            <person name="Bloem J."/>
            <person name="Labutti K."/>
            <person name="Salamov A."/>
            <person name="Andreopoulos B."/>
            <person name="Baker S."/>
            <person name="Barry K."/>
            <person name="Bills G."/>
            <person name="Bluhm B."/>
            <person name="Cannon C."/>
            <person name="Castanera R."/>
            <person name="Culley D."/>
            <person name="Daum C."/>
            <person name="Ezra D."/>
            <person name="Gonzalez J."/>
            <person name="Henrissat B."/>
            <person name="Kuo A."/>
            <person name="Liang C."/>
            <person name="Lipzen A."/>
            <person name="Lutzoni F."/>
            <person name="Magnuson J."/>
            <person name="Mondo S."/>
            <person name="Nolan M."/>
            <person name="Ohm R."/>
            <person name="Pangilinan J."/>
            <person name="Park H.-J."/>
            <person name="Ramirez L."/>
            <person name="Alfaro M."/>
            <person name="Sun H."/>
            <person name="Tritt A."/>
            <person name="Yoshinaga Y."/>
            <person name="Zwiers L.-H."/>
            <person name="Turgeon B."/>
            <person name="Goodwin S."/>
            <person name="Spatafora J."/>
            <person name="Crous P."/>
            <person name="Grigoriev I."/>
        </authorList>
    </citation>
    <scope>NUCLEOTIDE SEQUENCE</scope>
    <source>
        <strain evidence="1">CBS 121410</strain>
    </source>
</reference>
<dbReference type="InterPro" id="IPR002052">
    <property type="entry name" value="DNA_methylase_N6_adenine_CS"/>
</dbReference>
<keyword evidence="1" id="KW-0808">Transferase</keyword>
<dbReference type="CDD" id="cd02440">
    <property type="entry name" value="AdoMet_MTases"/>
    <property type="match status" value="1"/>
</dbReference>
<keyword evidence="2" id="KW-1185">Reference proteome</keyword>
<dbReference type="SUPFAM" id="SSF53335">
    <property type="entry name" value="S-adenosyl-L-methionine-dependent methyltransferases"/>
    <property type="match status" value="1"/>
</dbReference>
<dbReference type="GO" id="GO:0005739">
    <property type="term" value="C:mitochondrion"/>
    <property type="evidence" value="ECO:0007669"/>
    <property type="project" value="TreeGrafter"/>
</dbReference>
<dbReference type="InterPro" id="IPR050320">
    <property type="entry name" value="N5-glutamine_MTase"/>
</dbReference>
<accession>A0A9P4LUP5</accession>
<keyword evidence="1" id="KW-0489">Methyltransferase</keyword>
<evidence type="ECO:0000313" key="2">
    <source>
        <dbReference type="Proteomes" id="UP000799776"/>
    </source>
</evidence>
<dbReference type="Gene3D" id="1.10.8.10">
    <property type="entry name" value="DNA helicase RuvA subunit, C-terminal domain"/>
    <property type="match status" value="1"/>
</dbReference>
<dbReference type="GO" id="GO:0008168">
    <property type="term" value="F:methyltransferase activity"/>
    <property type="evidence" value="ECO:0007669"/>
    <property type="project" value="UniProtKB-KW"/>
</dbReference>
<comment type="caution">
    <text evidence="1">The sequence shown here is derived from an EMBL/GenBank/DDBJ whole genome shotgun (WGS) entry which is preliminary data.</text>
</comment>
<sequence>MSRIPRALVQRAAKIDSLLPLLLRPCRDIESAQNELRWLREHAQAKSHGHSLGWRPRLDKMVRERARGKPLQYILGTTYFGDLELVCEPGVLIPRYATAASVTHLAEKLKASGTLPASLRVLDLCTGSGCIPLLFENLFRNYESALELKLLGVDLSTSAINLARRNKERTGSINTDFAVANVLAEDSGAGLLPSLPSLLKALNSLQWDILISNPPYISPSVFRSTTARSVQDYEPHLALVPPKTPAPSNLDPGDTFYPRLLEIGGHIGAKVVLFEVGDLEQAKRVAMMARGTELWTGIEIWKDEPAAKNSDGVLVVNDHQGINVVGEGNGRSVVCWRGEGANWIQAT</sequence>
<gene>
    <name evidence="1" type="ORF">K490DRAFT_49310</name>
</gene>
<dbReference type="AlphaFoldDB" id="A0A9P4LUP5"/>
<dbReference type="GO" id="GO:0003676">
    <property type="term" value="F:nucleic acid binding"/>
    <property type="evidence" value="ECO:0007669"/>
    <property type="project" value="InterPro"/>
</dbReference>
<dbReference type="InterPro" id="IPR029063">
    <property type="entry name" value="SAM-dependent_MTases_sf"/>
</dbReference>
<dbReference type="OrthoDB" id="269872at2759"/>
<dbReference type="Gene3D" id="3.40.50.150">
    <property type="entry name" value="Vaccinia Virus protein VP39"/>
    <property type="match status" value="1"/>
</dbReference>
<dbReference type="PANTHER" id="PTHR18895">
    <property type="entry name" value="HEMK METHYLTRANSFERASE"/>
    <property type="match status" value="1"/>
</dbReference>
<dbReference type="PANTHER" id="PTHR18895:SF74">
    <property type="entry name" value="MTRF1L RELEASE FACTOR GLUTAMINE METHYLTRANSFERASE"/>
    <property type="match status" value="1"/>
</dbReference>
<organism evidence="1 2">
    <name type="scientific">Saccharata proteae CBS 121410</name>
    <dbReference type="NCBI Taxonomy" id="1314787"/>
    <lineage>
        <taxon>Eukaryota</taxon>
        <taxon>Fungi</taxon>
        <taxon>Dikarya</taxon>
        <taxon>Ascomycota</taxon>
        <taxon>Pezizomycotina</taxon>
        <taxon>Dothideomycetes</taxon>
        <taxon>Dothideomycetes incertae sedis</taxon>
        <taxon>Botryosphaeriales</taxon>
        <taxon>Saccharataceae</taxon>
        <taxon>Saccharata</taxon>
    </lineage>
</organism>
<dbReference type="GO" id="GO:0032259">
    <property type="term" value="P:methylation"/>
    <property type="evidence" value="ECO:0007669"/>
    <property type="project" value="UniProtKB-KW"/>
</dbReference>